<proteinExistence type="predicted"/>
<dbReference type="EMBL" id="JBHSXX010000001">
    <property type="protein sequence ID" value="MFC6869753.1"/>
    <property type="molecule type" value="Genomic_DNA"/>
</dbReference>
<feature type="transmembrane region" description="Helical" evidence="3">
    <location>
        <begin position="42"/>
        <end position="65"/>
    </location>
</feature>
<protein>
    <submittedName>
        <fullName evidence="4">DUF4407 domain-containing protein</fullName>
    </submittedName>
</protein>
<sequence length="570" mass="60310">MSSVASAETSEPITRAGRLMVWFGGGHWRDLADRDERATYQLAGFLVLLNALMAWGVATAATLSVSSVHPLLAAAFTLPLGLLVGAFGRVLASRLTRTRRFGLGDVVGGLVAVLIGLVVGELAALALFAGPVDRALNDKVDQARADVATSEPAQRLERLQQERRELDTDVNAAIAQRNSARAVARCEVDPGPGCPTDQITGDPGLADEAREAQAALAAAERDLARARAERNQDAPGFDRDIAELREQLAADRERAVSLARADSGIDARWQAMHGYTAAHPVALVLRLGVLTFFVALTLLPLLLRLWRGQTEQDRRILARRERLRAEEEADTALAIARAEARTEAAAAHASLPPAERAVALAALAERPDVERPVLTATARREGEWATAKALAASGSDGQDAGSSANVVPEAGSAVPADAAGTALKRPSGSGDVSRHVPGPLDNLPGPLPSLARAVTGLIPERITQLPAQVATNPVKTARTLLEDVEELRVTFTRKRSVTVHEESSGEAASSSDALAADSDRPRVQHVRASRVIDPDAGRDELSGRSATTLGSGLSARAVERGRRRELPRGD</sequence>
<evidence type="ECO:0000256" key="2">
    <source>
        <dbReference type="SAM" id="MobiDB-lite"/>
    </source>
</evidence>
<keyword evidence="3" id="KW-0472">Membrane</keyword>
<feature type="compositionally biased region" description="Basic and acidic residues" evidence="2">
    <location>
        <begin position="557"/>
        <end position="570"/>
    </location>
</feature>
<reference evidence="5" key="1">
    <citation type="journal article" date="2019" name="Int. J. Syst. Evol. Microbiol.">
        <title>The Global Catalogue of Microorganisms (GCM) 10K type strain sequencing project: providing services to taxonomists for standard genome sequencing and annotation.</title>
        <authorList>
            <consortium name="The Broad Institute Genomics Platform"/>
            <consortium name="The Broad Institute Genome Sequencing Center for Infectious Disease"/>
            <person name="Wu L."/>
            <person name="Ma J."/>
        </authorList>
    </citation>
    <scope>NUCLEOTIDE SEQUENCE [LARGE SCALE GENOMIC DNA]</scope>
    <source>
        <strain evidence="5">KCTC 32255</strain>
    </source>
</reference>
<feature type="transmembrane region" description="Helical" evidence="3">
    <location>
        <begin position="71"/>
        <end position="91"/>
    </location>
</feature>
<organism evidence="4 5">
    <name type="scientific">Haloechinothrix salitolerans</name>
    <dbReference type="NCBI Taxonomy" id="926830"/>
    <lineage>
        <taxon>Bacteria</taxon>
        <taxon>Bacillati</taxon>
        <taxon>Actinomycetota</taxon>
        <taxon>Actinomycetes</taxon>
        <taxon>Pseudonocardiales</taxon>
        <taxon>Pseudonocardiaceae</taxon>
        <taxon>Haloechinothrix</taxon>
    </lineage>
</organism>
<evidence type="ECO:0000313" key="5">
    <source>
        <dbReference type="Proteomes" id="UP001596337"/>
    </source>
</evidence>
<feature type="transmembrane region" description="Helical" evidence="3">
    <location>
        <begin position="283"/>
        <end position="306"/>
    </location>
</feature>
<feature type="compositionally biased region" description="Low complexity" evidence="2">
    <location>
        <begin position="505"/>
        <end position="516"/>
    </location>
</feature>
<feature type="compositionally biased region" description="Low complexity" evidence="2">
    <location>
        <begin position="437"/>
        <end position="447"/>
    </location>
</feature>
<keyword evidence="1" id="KW-0175">Coiled coil</keyword>
<gene>
    <name evidence="4" type="ORF">ACFQGD_21660</name>
</gene>
<feature type="region of interest" description="Disordered" evidence="2">
    <location>
        <begin position="420"/>
        <end position="447"/>
    </location>
</feature>
<comment type="caution">
    <text evidence="4">The sequence shown here is derived from an EMBL/GenBank/DDBJ whole genome shotgun (WGS) entry which is preliminary data.</text>
</comment>
<evidence type="ECO:0000256" key="3">
    <source>
        <dbReference type="SAM" id="Phobius"/>
    </source>
</evidence>
<keyword evidence="3" id="KW-0812">Transmembrane</keyword>
<evidence type="ECO:0000313" key="4">
    <source>
        <dbReference type="EMBL" id="MFC6869753.1"/>
    </source>
</evidence>
<accession>A0ABW2C436</accession>
<name>A0ABW2C436_9PSEU</name>
<feature type="compositionally biased region" description="Basic and acidic residues" evidence="2">
    <location>
        <begin position="530"/>
        <end position="542"/>
    </location>
</feature>
<keyword evidence="3" id="KW-1133">Transmembrane helix</keyword>
<dbReference type="Proteomes" id="UP001596337">
    <property type="component" value="Unassembled WGS sequence"/>
</dbReference>
<dbReference type="InterPro" id="IPR025519">
    <property type="entry name" value="DUF4407"/>
</dbReference>
<feature type="coiled-coil region" evidence="1">
    <location>
        <begin position="209"/>
        <end position="261"/>
    </location>
</feature>
<evidence type="ECO:0000256" key="1">
    <source>
        <dbReference type="SAM" id="Coils"/>
    </source>
</evidence>
<feature type="transmembrane region" description="Helical" evidence="3">
    <location>
        <begin position="103"/>
        <end position="129"/>
    </location>
</feature>
<keyword evidence="5" id="KW-1185">Reference proteome</keyword>
<dbReference type="Pfam" id="PF14362">
    <property type="entry name" value="DUF4407"/>
    <property type="match status" value="1"/>
</dbReference>
<dbReference type="RefSeq" id="WP_345397772.1">
    <property type="nucleotide sequence ID" value="NZ_BAABLA010000027.1"/>
</dbReference>
<feature type="region of interest" description="Disordered" evidence="2">
    <location>
        <begin position="495"/>
        <end position="570"/>
    </location>
</feature>